<dbReference type="InterPro" id="IPR026956">
    <property type="entry name" value="D-ser_dehydrat-like_dom"/>
</dbReference>
<feature type="domain" description="D-serine dehydratase-like" evidence="1">
    <location>
        <begin position="313"/>
        <end position="407"/>
    </location>
</feature>
<dbReference type="GO" id="GO:0016829">
    <property type="term" value="F:lyase activity"/>
    <property type="evidence" value="ECO:0007669"/>
    <property type="project" value="UniProtKB-KW"/>
</dbReference>
<proteinExistence type="predicted"/>
<dbReference type="SUPFAM" id="SSF51419">
    <property type="entry name" value="PLP-binding barrel"/>
    <property type="match status" value="1"/>
</dbReference>
<evidence type="ECO:0000313" key="2">
    <source>
        <dbReference type="EMBL" id="CAB4664541.1"/>
    </source>
</evidence>
<dbReference type="Pfam" id="PF14031">
    <property type="entry name" value="D-ser_dehydrat"/>
    <property type="match status" value="1"/>
</dbReference>
<dbReference type="AlphaFoldDB" id="A0A6J6LS55"/>
<organism evidence="2">
    <name type="scientific">freshwater metagenome</name>
    <dbReference type="NCBI Taxonomy" id="449393"/>
    <lineage>
        <taxon>unclassified sequences</taxon>
        <taxon>metagenomes</taxon>
        <taxon>ecological metagenomes</taxon>
    </lineage>
</organism>
<protein>
    <submittedName>
        <fullName evidence="2">Unannotated protein</fullName>
    </submittedName>
</protein>
<dbReference type="Gene3D" id="2.40.37.20">
    <property type="entry name" value="D-serine dehydratase-like domain"/>
    <property type="match status" value="1"/>
</dbReference>
<dbReference type="InterPro" id="IPR051466">
    <property type="entry name" value="D-amino_acid_metab_enzyme"/>
</dbReference>
<reference evidence="2" key="1">
    <citation type="submission" date="2020-05" db="EMBL/GenBank/DDBJ databases">
        <authorList>
            <person name="Chiriac C."/>
            <person name="Salcher M."/>
            <person name="Ghai R."/>
            <person name="Kavagutti S V."/>
        </authorList>
    </citation>
    <scope>NUCLEOTIDE SEQUENCE</scope>
</reference>
<dbReference type="EMBL" id="CAEZWQ010000080">
    <property type="protein sequence ID" value="CAB4664541.1"/>
    <property type="molecule type" value="Genomic_DNA"/>
</dbReference>
<dbReference type="SMART" id="SM01119">
    <property type="entry name" value="D-ser_dehydrat"/>
    <property type="match status" value="1"/>
</dbReference>
<dbReference type="InterPro" id="IPR029066">
    <property type="entry name" value="PLP-binding_barrel"/>
</dbReference>
<dbReference type="Gene3D" id="3.20.20.10">
    <property type="entry name" value="Alanine racemase"/>
    <property type="match status" value="1"/>
</dbReference>
<dbReference type="PANTHER" id="PTHR28004:SF8">
    <property type="entry name" value="D-SERINE DEAMINASE"/>
    <property type="match status" value="1"/>
</dbReference>
<name>A0A6J6LS55_9ZZZZ</name>
<dbReference type="InterPro" id="IPR042208">
    <property type="entry name" value="D-ser_dehydrat-like_sf"/>
</dbReference>
<gene>
    <name evidence="2" type="ORF">UFOPK2275_00747</name>
</gene>
<dbReference type="PANTHER" id="PTHR28004">
    <property type="entry name" value="ZGC:162816-RELATED"/>
    <property type="match status" value="1"/>
</dbReference>
<evidence type="ECO:0000259" key="1">
    <source>
        <dbReference type="SMART" id="SM01119"/>
    </source>
</evidence>
<accession>A0A6J6LS55</accession>
<sequence>MMTIEAFLDIKLSERIIDARYKGLPEKAQGQSFKNFLDSKPNLFTSEFRFPIATLRKSALDHNLSRMAAYCKEIGASLAPHLKTTMSPQIAKMQMDHGAWALTLANFAQAKIFLDFGFKQIIIANEIVDKGTIREIATINFDGEHEIIFYVDSLAGLSIISEALEGLAQAKVLLLLEIGIQGGRGGIRDNQDAVILAKEIAKDSRLSLLGVSAFEGVVPGGGRSDDGLLKVAEFCKKIVEAAELVAPFVNQEKIILTAGGSNYFDIVSREFAKYSKPFHMVLRSGGYITHDHGAYFNNYPFLGLPATQQLLPTIEVWAQVLTCPEPGVAILNLGKRDAGIDTDNPFPLKRFHRELLPIEGRIDHLNDQHGYLYFSPNQQIAVGDLVSLGISHPCTTFDKWRLFALVDDNYEVVDLIHTFF</sequence>